<feature type="transmembrane region" description="Helical" evidence="2">
    <location>
        <begin position="43"/>
        <end position="66"/>
    </location>
</feature>
<gene>
    <name evidence="3" type="ORF">HH215_04190</name>
</gene>
<dbReference type="RefSeq" id="WP_169278762.1">
    <property type="nucleotide sequence ID" value="NZ_CP051680.1"/>
</dbReference>
<evidence type="ECO:0000256" key="2">
    <source>
        <dbReference type="SAM" id="Phobius"/>
    </source>
</evidence>
<reference evidence="3 4" key="1">
    <citation type="submission" date="2020-04" db="EMBL/GenBank/DDBJ databases">
        <title>Genome sequencing of novel species.</title>
        <authorList>
            <person name="Heo J."/>
            <person name="Kim S.-J."/>
            <person name="Kim J.-S."/>
            <person name="Hong S.-B."/>
            <person name="Kwon S.-W."/>
        </authorList>
    </citation>
    <scope>NUCLEOTIDE SEQUENCE [LARGE SCALE GENOMIC DNA]</scope>
    <source>
        <strain evidence="3 4">MFER-1</strain>
    </source>
</reference>
<proteinExistence type="predicted"/>
<name>A0A7Z2ZK16_9BACL</name>
<keyword evidence="4" id="KW-1185">Reference proteome</keyword>
<protein>
    <submittedName>
        <fullName evidence="3">Uncharacterized protein</fullName>
    </submittedName>
</protein>
<feature type="region of interest" description="Disordered" evidence="1">
    <location>
        <begin position="72"/>
        <end position="95"/>
    </location>
</feature>
<keyword evidence="2" id="KW-1133">Transmembrane helix</keyword>
<feature type="compositionally biased region" description="Polar residues" evidence="1">
    <location>
        <begin position="72"/>
        <end position="82"/>
    </location>
</feature>
<evidence type="ECO:0000313" key="4">
    <source>
        <dbReference type="Proteomes" id="UP000502248"/>
    </source>
</evidence>
<organism evidence="3 4">
    <name type="scientific">Cohnella herbarum</name>
    <dbReference type="NCBI Taxonomy" id="2728023"/>
    <lineage>
        <taxon>Bacteria</taxon>
        <taxon>Bacillati</taxon>
        <taxon>Bacillota</taxon>
        <taxon>Bacilli</taxon>
        <taxon>Bacillales</taxon>
        <taxon>Paenibacillaceae</taxon>
        <taxon>Cohnella</taxon>
    </lineage>
</organism>
<accession>A0A7Z2ZK16</accession>
<dbReference type="EMBL" id="CP051680">
    <property type="protein sequence ID" value="QJD82463.1"/>
    <property type="molecule type" value="Genomic_DNA"/>
</dbReference>
<keyword evidence="2" id="KW-0472">Membrane</keyword>
<keyword evidence="2" id="KW-0812">Transmembrane</keyword>
<dbReference type="KEGG" id="cheb:HH215_04190"/>
<evidence type="ECO:0000256" key="1">
    <source>
        <dbReference type="SAM" id="MobiDB-lite"/>
    </source>
</evidence>
<sequence length="398" mass="44345">MDDKDLFEQLKRGPLTRNGFDDNLRRRINDNLDKPSRRTIRPWYTRMGAISAAFVLLVAVVGLLNWKSLSGDSSQKLTLPTDQASASAQASKDRDINPVPHSAVVIGLRTDEAQGTSSEYRTIFVAPENNELSFVKSGSGIWMPYKSNFWKIDAVPDSMGNGTQLLVALKSGVEKKVNQPFVAKPMSQSEKLLYAGNEFVSIMQTTNLKDKGNTVDRSEVWVNQVTNLAPAVRYENNNALAEGNFTLARALGTNESELQIDQWAIAREPGSWVAKQPGSTSLLTNETEIASWPNVSVQLSKAIVKDDPLALTWDEVKSLESQAVDAFTSQDEDIAIIVTDNELKLIPYQLPQTERTEKTVTLSLKPNESIVMVQWATQEKYVENWKLLFSKWFATSAE</sequence>
<dbReference type="Proteomes" id="UP000502248">
    <property type="component" value="Chromosome"/>
</dbReference>
<evidence type="ECO:0000313" key="3">
    <source>
        <dbReference type="EMBL" id="QJD82463.1"/>
    </source>
</evidence>
<dbReference type="AlphaFoldDB" id="A0A7Z2ZK16"/>